<gene>
    <name evidence="5" type="ORF">EDC90_100512</name>
</gene>
<dbReference type="OrthoDB" id="8663148at2"/>
<dbReference type="SUPFAM" id="SSF53850">
    <property type="entry name" value="Periplasmic binding protein-like II"/>
    <property type="match status" value="1"/>
</dbReference>
<keyword evidence="3" id="KW-0574">Periplasm</keyword>
<name>A0A4R3P0A7_9HYPH</name>
<keyword evidence="6" id="KW-1185">Reference proteome</keyword>
<dbReference type="EMBL" id="SMAR01000005">
    <property type="protein sequence ID" value="TCT41997.1"/>
    <property type="molecule type" value="Genomic_DNA"/>
</dbReference>
<dbReference type="RefSeq" id="WP_132309137.1">
    <property type="nucleotide sequence ID" value="NZ_SMAR01000005.1"/>
</dbReference>
<organism evidence="5 6">
    <name type="scientific">Martelella mediterranea</name>
    <dbReference type="NCBI Taxonomy" id="293089"/>
    <lineage>
        <taxon>Bacteria</taxon>
        <taxon>Pseudomonadati</taxon>
        <taxon>Pseudomonadota</taxon>
        <taxon>Alphaproteobacteria</taxon>
        <taxon>Hyphomicrobiales</taxon>
        <taxon>Aurantimonadaceae</taxon>
        <taxon>Martelella</taxon>
    </lineage>
</organism>
<dbReference type="Pfam" id="PF01547">
    <property type="entry name" value="SBP_bac_1"/>
    <property type="match status" value="1"/>
</dbReference>
<feature type="signal peptide" evidence="4">
    <location>
        <begin position="1"/>
        <end position="27"/>
    </location>
</feature>
<dbReference type="InterPro" id="IPR006059">
    <property type="entry name" value="SBP"/>
</dbReference>
<accession>A0A4R3P0A7</accession>
<evidence type="ECO:0000313" key="6">
    <source>
        <dbReference type="Proteomes" id="UP000295097"/>
    </source>
</evidence>
<evidence type="ECO:0000256" key="1">
    <source>
        <dbReference type="ARBA" id="ARBA00004418"/>
    </source>
</evidence>
<evidence type="ECO:0000256" key="4">
    <source>
        <dbReference type="SAM" id="SignalP"/>
    </source>
</evidence>
<evidence type="ECO:0000256" key="2">
    <source>
        <dbReference type="ARBA" id="ARBA00008520"/>
    </source>
</evidence>
<dbReference type="AlphaFoldDB" id="A0A4R3P0A7"/>
<reference evidence="5 6" key="1">
    <citation type="submission" date="2019-03" db="EMBL/GenBank/DDBJ databases">
        <title>Freshwater and sediment microbial communities from various areas in North America, analyzing microbe dynamics in response to fracking.</title>
        <authorList>
            <person name="Lamendella R."/>
        </authorList>
    </citation>
    <scope>NUCLEOTIDE SEQUENCE [LARGE SCALE GENOMIC DNA]</scope>
    <source>
        <strain evidence="5 6">175.2</strain>
    </source>
</reference>
<protein>
    <submittedName>
        <fullName evidence="5">Carbohydrate ABC transporter substrate-binding protein (CUT1 family)</fullName>
    </submittedName>
</protein>
<dbReference type="PANTHER" id="PTHR43649:SF14">
    <property type="entry name" value="BLR3389 PROTEIN"/>
    <property type="match status" value="1"/>
</dbReference>
<comment type="similarity">
    <text evidence="2">Belongs to the bacterial solute-binding protein 1 family.</text>
</comment>
<sequence>MNFRAHLKLSTLLAAGFACGLPALAQAEELSVVYRESPYVSAVMEAAKAEFEAEHPGDTIELNAISSSARDYYTKVSLMNQSASTAPDIIYEDGFQITADAAAGYLEPLDERLSGWDEWDQFSQIAVQNGKSFVDGKVYGIPLGTDTQAIWYNKDLLEKAGVGADWQPKTWQDILDAAAKVKENLPGVDPINIYVTKAGNEASTMRGLMNLISGTPGGLSATLFDPETQKWIVGSKGFRDALAFLKTAYDNGYLVSDTDLQDSSFQNVLVEQRVPEGKVAMFIDGNWIWARWIEGGTAPWAAWNETLGMAKIPTQNGQGNGFTSMSGGWTIAMSPKAEDKDLAFDFMTTVANFENSLTYAIRAGSIGVRKDVIADETYLETNPTAGFFSSLVEVTNFRPALEIYPQVSSLIQETMEAVTVGGDSVEDAAGRFDRQLTRLAGSSNVEKAN</sequence>
<dbReference type="InterPro" id="IPR050490">
    <property type="entry name" value="Bact_solute-bd_prot1"/>
</dbReference>
<comment type="caution">
    <text evidence="5">The sequence shown here is derived from an EMBL/GenBank/DDBJ whole genome shotgun (WGS) entry which is preliminary data.</text>
</comment>
<dbReference type="Gene3D" id="3.40.190.10">
    <property type="entry name" value="Periplasmic binding protein-like II"/>
    <property type="match status" value="2"/>
</dbReference>
<keyword evidence="4" id="KW-0732">Signal</keyword>
<dbReference type="PROSITE" id="PS51257">
    <property type="entry name" value="PROKAR_LIPOPROTEIN"/>
    <property type="match status" value="1"/>
</dbReference>
<evidence type="ECO:0000256" key="3">
    <source>
        <dbReference type="ARBA" id="ARBA00022764"/>
    </source>
</evidence>
<evidence type="ECO:0000313" key="5">
    <source>
        <dbReference type="EMBL" id="TCT41997.1"/>
    </source>
</evidence>
<dbReference type="GO" id="GO:0042597">
    <property type="term" value="C:periplasmic space"/>
    <property type="evidence" value="ECO:0007669"/>
    <property type="project" value="UniProtKB-SubCell"/>
</dbReference>
<dbReference type="Proteomes" id="UP000295097">
    <property type="component" value="Unassembled WGS sequence"/>
</dbReference>
<comment type="subcellular location">
    <subcellularLocation>
        <location evidence="1">Periplasm</location>
    </subcellularLocation>
</comment>
<feature type="chain" id="PRO_5020395027" evidence="4">
    <location>
        <begin position="28"/>
        <end position="449"/>
    </location>
</feature>
<dbReference type="PANTHER" id="PTHR43649">
    <property type="entry name" value="ARABINOSE-BINDING PROTEIN-RELATED"/>
    <property type="match status" value="1"/>
</dbReference>
<proteinExistence type="inferred from homology"/>